<reference evidence="7" key="1">
    <citation type="submission" date="2014-09" db="EMBL/GenBank/DDBJ databases">
        <authorList>
            <person name="Sharma Rahul"/>
            <person name="Thines Marco"/>
        </authorList>
    </citation>
    <scope>NUCLEOTIDE SEQUENCE [LARGE SCALE GENOMIC DNA]</scope>
</reference>
<dbReference type="Proteomes" id="UP000054928">
    <property type="component" value="Unassembled WGS sequence"/>
</dbReference>
<dbReference type="FunFam" id="1.10.560.10:FF:000001">
    <property type="entry name" value="60 kDa chaperonin"/>
    <property type="match status" value="1"/>
</dbReference>
<dbReference type="InterPro" id="IPR027413">
    <property type="entry name" value="GROEL-like_equatorial_sf"/>
</dbReference>
<dbReference type="SUPFAM" id="SSF54849">
    <property type="entry name" value="GroEL-intermediate domain like"/>
    <property type="match status" value="1"/>
</dbReference>
<dbReference type="InterPro" id="IPR001844">
    <property type="entry name" value="Cpn60/GroEL"/>
</dbReference>
<dbReference type="PANTHER" id="PTHR45633">
    <property type="entry name" value="60 KDA HEAT SHOCK PROTEIN, MITOCHONDRIAL"/>
    <property type="match status" value="1"/>
</dbReference>
<dbReference type="NCBIfam" id="NF009489">
    <property type="entry name" value="PRK12851.1"/>
    <property type="match status" value="1"/>
</dbReference>
<protein>
    <submittedName>
        <fullName evidence="6">Chaperonin</fullName>
    </submittedName>
</protein>
<dbReference type="Gene3D" id="1.10.560.10">
    <property type="entry name" value="GroEL-like equatorial domain"/>
    <property type="match status" value="1"/>
</dbReference>
<evidence type="ECO:0000256" key="3">
    <source>
        <dbReference type="ARBA" id="ARBA00022840"/>
    </source>
</evidence>
<dbReference type="Gene3D" id="3.50.7.10">
    <property type="entry name" value="GroEL"/>
    <property type="match status" value="1"/>
</dbReference>
<evidence type="ECO:0000256" key="4">
    <source>
        <dbReference type="ARBA" id="ARBA00023186"/>
    </source>
</evidence>
<dbReference type="AlphaFoldDB" id="A0A0N7L4F2"/>
<name>A0A0N7L4F2_PLAHL</name>
<dbReference type="CDD" id="cd03344">
    <property type="entry name" value="GroEL"/>
    <property type="match status" value="1"/>
</dbReference>
<dbReference type="GeneID" id="36403631"/>
<evidence type="ECO:0000256" key="5">
    <source>
        <dbReference type="RuleBase" id="RU000418"/>
    </source>
</evidence>
<keyword evidence="2" id="KW-0547">Nucleotide-binding</keyword>
<dbReference type="Pfam" id="PF00118">
    <property type="entry name" value="Cpn60_TCP1"/>
    <property type="match status" value="1"/>
</dbReference>
<dbReference type="InterPro" id="IPR002423">
    <property type="entry name" value="Cpn60/GroEL/TCP-1"/>
</dbReference>
<organism evidence="6 7">
    <name type="scientific">Plasmopara halstedii</name>
    <name type="common">Downy mildew of sunflower</name>
    <dbReference type="NCBI Taxonomy" id="4781"/>
    <lineage>
        <taxon>Eukaryota</taxon>
        <taxon>Sar</taxon>
        <taxon>Stramenopiles</taxon>
        <taxon>Oomycota</taxon>
        <taxon>Peronosporomycetes</taxon>
        <taxon>Peronosporales</taxon>
        <taxon>Peronosporaceae</taxon>
        <taxon>Plasmopara</taxon>
    </lineage>
</organism>
<keyword evidence="7" id="KW-1185">Reference proteome</keyword>
<dbReference type="PRINTS" id="PR00298">
    <property type="entry name" value="CHAPERONIN60"/>
</dbReference>
<dbReference type="STRING" id="4781.A0A0N7L4F2"/>
<dbReference type="EMBL" id="CCYD01000322">
    <property type="protein sequence ID" value="CEG38507.1"/>
    <property type="molecule type" value="Genomic_DNA"/>
</dbReference>
<comment type="similarity">
    <text evidence="1 5">Belongs to the chaperonin (HSP60) family.</text>
</comment>
<dbReference type="NCBIfam" id="NF009488">
    <property type="entry name" value="PRK12850.1"/>
    <property type="match status" value="1"/>
</dbReference>
<sequence>MNPKLVVAVKKAARFSPSGQRLFSSGKDIRFGVEGRAAMLKGADQLANAVQVTLGPKGRNVVIDQSYGAPKITKDGVTVARSVEFKDKFENMGAQLVRSVASSTNDAAGDGTTSATVLTRAIFSEGCKSVAAGMNPTDLRRGIQMAVDHVVDGLQKLSMDVADKEKVAQVATISANSEAEIGNLISDAMERVGKEGVITVQDGKTLYNELEVVEGMKFDRGFISPYFVTDNKTQSCEMENPYILLVEKKVSSLQAIIPMLETVVKQQRPLLIIAEDVESEALAALVINKIRGGVKVCAVKAPGFGDNRKASLQDMAVLTGATVISEDLGHRLETATPEMLGSAKKVTVTKDDTLMLDGAGSPEAVEERGNLLRASIESTTSEYEKEKLQERLAKLSGGVAVIKVGGASEVEVGEKKDRVVDALNATRAAVAEGIVPGGGAALLWASRTLNTLFDSCANLDQKVGVEIVERACRAPATQIAKNAGHEGAVVVGKLLENNSPEHGFNAQTGEYVNLVDAGIIDPTKVVRTGLVDASSVASLMMTAEALIADYPEEAAYTLPLSSGH</sequence>
<dbReference type="InterPro" id="IPR027409">
    <property type="entry name" value="GroEL-like_apical_dom_sf"/>
</dbReference>
<dbReference type="RefSeq" id="XP_024574876.1">
    <property type="nucleotide sequence ID" value="XM_024723951.1"/>
</dbReference>
<dbReference type="GO" id="GO:0042026">
    <property type="term" value="P:protein refolding"/>
    <property type="evidence" value="ECO:0007669"/>
    <property type="project" value="InterPro"/>
</dbReference>
<dbReference type="NCBIfam" id="NF009487">
    <property type="entry name" value="PRK12849.1"/>
    <property type="match status" value="1"/>
</dbReference>
<keyword evidence="3" id="KW-0067">ATP-binding</keyword>
<proteinExistence type="inferred from homology"/>
<dbReference type="FunFam" id="3.50.7.10:FF:000001">
    <property type="entry name" value="60 kDa chaperonin"/>
    <property type="match status" value="1"/>
</dbReference>
<dbReference type="GO" id="GO:0005524">
    <property type="term" value="F:ATP binding"/>
    <property type="evidence" value="ECO:0007669"/>
    <property type="project" value="UniProtKB-KW"/>
</dbReference>
<accession>A0A0N7L4F2</accession>
<keyword evidence="4" id="KW-0143">Chaperone</keyword>
<dbReference type="NCBIfam" id="NF000592">
    <property type="entry name" value="PRK00013.1"/>
    <property type="match status" value="1"/>
</dbReference>
<dbReference type="SUPFAM" id="SSF52029">
    <property type="entry name" value="GroEL apical domain-like"/>
    <property type="match status" value="1"/>
</dbReference>
<dbReference type="NCBIfam" id="TIGR02348">
    <property type="entry name" value="GroEL"/>
    <property type="match status" value="1"/>
</dbReference>
<dbReference type="SUPFAM" id="SSF48592">
    <property type="entry name" value="GroEL equatorial domain-like"/>
    <property type="match status" value="1"/>
</dbReference>
<dbReference type="HAMAP" id="MF_00600">
    <property type="entry name" value="CH60"/>
    <property type="match status" value="1"/>
</dbReference>
<evidence type="ECO:0000256" key="1">
    <source>
        <dbReference type="ARBA" id="ARBA00006607"/>
    </source>
</evidence>
<dbReference type="OMA" id="TDTDKME"/>
<dbReference type="Gene3D" id="3.30.260.10">
    <property type="entry name" value="TCP-1-like chaperonin intermediate domain"/>
    <property type="match status" value="1"/>
</dbReference>
<evidence type="ECO:0000256" key="2">
    <source>
        <dbReference type="ARBA" id="ARBA00022741"/>
    </source>
</evidence>
<evidence type="ECO:0000313" key="6">
    <source>
        <dbReference type="EMBL" id="CEG38507.1"/>
    </source>
</evidence>
<dbReference type="InterPro" id="IPR027410">
    <property type="entry name" value="TCP-1-like_intermed_sf"/>
</dbReference>
<evidence type="ECO:0000313" key="7">
    <source>
        <dbReference type="Proteomes" id="UP000054928"/>
    </source>
</evidence>
<dbReference type="GO" id="GO:0140662">
    <property type="term" value="F:ATP-dependent protein folding chaperone"/>
    <property type="evidence" value="ECO:0007669"/>
    <property type="project" value="InterPro"/>
</dbReference>
<dbReference type="OrthoDB" id="1733909at2759"/>